<dbReference type="EMBL" id="BQNB010021041">
    <property type="protein sequence ID" value="GJU02259.1"/>
    <property type="molecule type" value="Genomic_DNA"/>
</dbReference>
<dbReference type="InterPro" id="IPR025724">
    <property type="entry name" value="GAG-pre-integrase_dom"/>
</dbReference>
<dbReference type="InterPro" id="IPR043129">
    <property type="entry name" value="ATPase_NBD"/>
</dbReference>
<evidence type="ECO:0000256" key="7">
    <source>
        <dbReference type="ARBA" id="ARBA00023242"/>
    </source>
</evidence>
<keyword evidence="5" id="KW-0238">DNA-binding</keyword>
<dbReference type="InterPro" id="IPR013126">
    <property type="entry name" value="Hsp_70_fam"/>
</dbReference>
<dbReference type="CDD" id="cd09272">
    <property type="entry name" value="RNase_HI_RT_Ty1"/>
    <property type="match status" value="1"/>
</dbReference>
<protein>
    <submittedName>
        <fullName evidence="11">Ribonuclease H-like domain-containing protein</fullName>
    </submittedName>
</protein>
<dbReference type="PROSITE" id="PS50994">
    <property type="entry name" value="INTEGRASE"/>
    <property type="match status" value="1"/>
</dbReference>
<keyword evidence="6" id="KW-0804">Transcription</keyword>
<name>A0ABQ5IQ15_9ASTR</name>
<evidence type="ECO:0000256" key="6">
    <source>
        <dbReference type="ARBA" id="ARBA00023163"/>
    </source>
</evidence>
<reference evidence="11" key="2">
    <citation type="submission" date="2022-01" db="EMBL/GenBank/DDBJ databases">
        <authorList>
            <person name="Yamashiro T."/>
            <person name="Shiraishi A."/>
            <person name="Satake H."/>
            <person name="Nakayama K."/>
        </authorList>
    </citation>
    <scope>NUCLEOTIDE SEQUENCE</scope>
</reference>
<dbReference type="PROSITE" id="PS00297">
    <property type="entry name" value="HSP70_1"/>
    <property type="match status" value="1"/>
</dbReference>
<dbReference type="InterPro" id="IPR057670">
    <property type="entry name" value="SH3_retrovirus"/>
</dbReference>
<evidence type="ECO:0000256" key="8">
    <source>
        <dbReference type="SAM" id="MobiDB-lite"/>
    </source>
</evidence>
<dbReference type="PANTHER" id="PTHR11439">
    <property type="entry name" value="GAG-POL-RELATED RETROTRANSPOSON"/>
    <property type="match status" value="1"/>
</dbReference>
<dbReference type="Pfam" id="PF00665">
    <property type="entry name" value="rve"/>
    <property type="match status" value="1"/>
</dbReference>
<dbReference type="InterPro" id="IPR018181">
    <property type="entry name" value="Heat_shock_70_CS"/>
</dbReference>
<dbReference type="SMART" id="SM00432">
    <property type="entry name" value="MADS"/>
    <property type="match status" value="1"/>
</dbReference>
<dbReference type="InterPro" id="IPR001584">
    <property type="entry name" value="Integrase_cat-core"/>
</dbReference>
<dbReference type="PROSITE" id="PS50066">
    <property type="entry name" value="MADS_BOX_2"/>
    <property type="match status" value="1"/>
</dbReference>
<dbReference type="SUPFAM" id="SSF56672">
    <property type="entry name" value="DNA/RNA polymerases"/>
    <property type="match status" value="1"/>
</dbReference>
<keyword evidence="12" id="KW-1185">Reference proteome</keyword>
<dbReference type="PRINTS" id="PR00301">
    <property type="entry name" value="HEATSHOCK70"/>
</dbReference>
<gene>
    <name evidence="11" type="ORF">Tco_1112597</name>
</gene>
<keyword evidence="2" id="KW-0547">Nucleotide-binding</keyword>
<dbReference type="SUPFAM" id="SSF53098">
    <property type="entry name" value="Ribonuclease H-like"/>
    <property type="match status" value="1"/>
</dbReference>
<dbReference type="PANTHER" id="PTHR11439:SF524">
    <property type="entry name" value="RNA-DIRECTED DNA POLYMERASE, PROTEIN KINASE RLK-PELLE-DLSV FAMILY"/>
    <property type="match status" value="1"/>
</dbReference>
<evidence type="ECO:0000256" key="3">
    <source>
        <dbReference type="ARBA" id="ARBA00022840"/>
    </source>
</evidence>
<dbReference type="Gene3D" id="3.30.420.10">
    <property type="entry name" value="Ribonuclease H-like superfamily/Ribonuclease H"/>
    <property type="match status" value="1"/>
</dbReference>
<evidence type="ECO:0000256" key="4">
    <source>
        <dbReference type="ARBA" id="ARBA00023015"/>
    </source>
</evidence>
<organism evidence="11 12">
    <name type="scientific">Tanacetum coccineum</name>
    <dbReference type="NCBI Taxonomy" id="301880"/>
    <lineage>
        <taxon>Eukaryota</taxon>
        <taxon>Viridiplantae</taxon>
        <taxon>Streptophyta</taxon>
        <taxon>Embryophyta</taxon>
        <taxon>Tracheophyta</taxon>
        <taxon>Spermatophyta</taxon>
        <taxon>Magnoliopsida</taxon>
        <taxon>eudicotyledons</taxon>
        <taxon>Gunneridae</taxon>
        <taxon>Pentapetalae</taxon>
        <taxon>asterids</taxon>
        <taxon>campanulids</taxon>
        <taxon>Asterales</taxon>
        <taxon>Asteraceae</taxon>
        <taxon>Asteroideae</taxon>
        <taxon>Anthemideae</taxon>
        <taxon>Anthemidinae</taxon>
        <taxon>Tanacetum</taxon>
    </lineage>
</organism>
<keyword evidence="4" id="KW-0805">Transcription regulation</keyword>
<feature type="compositionally biased region" description="Low complexity" evidence="8">
    <location>
        <begin position="649"/>
        <end position="668"/>
    </location>
</feature>
<dbReference type="Pfam" id="PF25597">
    <property type="entry name" value="SH3_retrovirus"/>
    <property type="match status" value="1"/>
</dbReference>
<evidence type="ECO:0000259" key="10">
    <source>
        <dbReference type="PROSITE" id="PS50994"/>
    </source>
</evidence>
<dbReference type="Pfam" id="PF07727">
    <property type="entry name" value="RVT_2"/>
    <property type="match status" value="2"/>
</dbReference>
<evidence type="ECO:0000256" key="1">
    <source>
        <dbReference type="ARBA" id="ARBA00004123"/>
    </source>
</evidence>
<dbReference type="InterPro" id="IPR036397">
    <property type="entry name" value="RNaseH_sf"/>
</dbReference>
<dbReference type="Pfam" id="PF00012">
    <property type="entry name" value="HSP70"/>
    <property type="match status" value="1"/>
</dbReference>
<dbReference type="SUPFAM" id="SSF53067">
    <property type="entry name" value="Actin-like ATPase domain"/>
    <property type="match status" value="1"/>
</dbReference>
<dbReference type="InterPro" id="IPR013103">
    <property type="entry name" value="RVT_2"/>
</dbReference>
<reference evidence="11" key="1">
    <citation type="journal article" date="2022" name="Int. J. Mol. Sci.">
        <title>Draft Genome of Tanacetum Coccineum: Genomic Comparison of Closely Related Tanacetum-Family Plants.</title>
        <authorList>
            <person name="Yamashiro T."/>
            <person name="Shiraishi A."/>
            <person name="Nakayama K."/>
            <person name="Satake H."/>
        </authorList>
    </citation>
    <scope>NUCLEOTIDE SEQUENCE</scope>
</reference>
<dbReference type="InterPro" id="IPR036879">
    <property type="entry name" value="TF_MADSbox_sf"/>
</dbReference>
<proteinExistence type="predicted"/>
<feature type="domain" description="MADS-box" evidence="9">
    <location>
        <begin position="1"/>
        <end position="54"/>
    </location>
</feature>
<dbReference type="PRINTS" id="PR00404">
    <property type="entry name" value="MADSDOMAIN"/>
</dbReference>
<sequence length="1209" mass="136815">MKRTEDKNSRHVTFSKRKTCLFKKARHLSALCGVDVAVIVFSSHGKFYQPCSGTTDRLLKATQGWEPFYLFGNNFSWLLGKEGYEGAKRAFVRLERQQPIQYIQTRSPLGSVTTVGIDLGTTYSRVAIWSDKHNRVEIIPNAQGNKITPSCVARDGTNLLVGEAAQNQIIRNPKNTAFDVKRLIGSRFSDDRVQKDITSWPFKVIEGSGEKPMIVFEHESGEKFSFIVGNGSSIPVTHSGHVQIPNPYRPLHLRNVLVTPNIIKNLVSVRKFTTDNKCSIDFDPYGFTIRDYHTRQTLLRCDSTGDLYPLHVAASAFALLTNNHSLWHQRLGHPGDAVIQTLSSRGLVSYNKNKNTQHLCRACQLGKQTKLPFQRSTSIVTSPFDIIHSDLWTSPVSSMSGYKYYVLFLDHYSHFLWVYPLYRKSDAQSKLLHFRAFIKTQFNREIKAFQCDHGGEFDNNSLHELFATNGIQFRFSCPRTSQQNGKSERMIRTINNVVRSLLFQARLPPEYWVEALLTATYLLNILPSTSINNDIPYTKLFNKPTSYTHIRTFGCLCYPYTFPPHKLAPRTTPSIFLGYAYNHRGYRCLDLNTNKIIISRHVTFDETVFPFGSMTLTKPPSYQFLDDNLDTSPIALRLLTTPTSPRQIPPQTTNLQTTPQTNPQTTPQSTPPTPLSTPSPQTTLTPPPPLPTSQHPMVTRSKVRIMKANPKYNLHVTTSSPIPKSPFHALRDPNWKQAMCDEYKALIDNNTWVLVPRPPNVNIVRSMWLYKHKYNADGSFNRYKARLVANGRSQQQGIDCDETFSPVVKPATIQTVLSLVVSRQWPIHQLDVKNAFLYGHLTETVYMHQPPGFTDSAHSDYVCLLQKSLYGLKQAPPSLGQDTAYLLLYVDDIILTASSTSLLQRIISLLHAEFAMTDLGPLNYFLGISATRTTSGIFLSQTKYATEILEQAQMLNCNPCRTPIDTEKKLGPEGSPVTDPTLYRSLAGSLQYLTFTRPDLSYAVQQLCLYMHDPREPHLNAMKRVLRYLRGTTDLGLQLFRSTTSQLIAYSDADWAGCPATRRSTSGYCVFLGDNLLTWSSKRQDTLSRSSAEAEYRGVANAVAETSWIRNLLRELHTPLFTATLVYCDNVSAVYMSANPVQHQRTKHIEIDIHFVRDKVAAGHVRVLHVPSRFQYADIFTKGLPYPLFADFRSSLSVRKTPAPTARAY</sequence>
<dbReference type="InterPro" id="IPR012337">
    <property type="entry name" value="RNaseH-like_sf"/>
</dbReference>
<feature type="region of interest" description="Disordered" evidence="8">
    <location>
        <begin position="640"/>
        <end position="696"/>
    </location>
</feature>
<dbReference type="InterPro" id="IPR043502">
    <property type="entry name" value="DNA/RNA_pol_sf"/>
</dbReference>
<keyword evidence="7" id="KW-0539">Nucleus</keyword>
<keyword evidence="3" id="KW-0067">ATP-binding</keyword>
<dbReference type="Proteomes" id="UP001151760">
    <property type="component" value="Unassembled WGS sequence"/>
</dbReference>
<dbReference type="Gene3D" id="3.30.420.40">
    <property type="match status" value="1"/>
</dbReference>
<dbReference type="Gene3D" id="3.40.1810.10">
    <property type="entry name" value="Transcription factor, MADS-box"/>
    <property type="match status" value="1"/>
</dbReference>
<evidence type="ECO:0000256" key="5">
    <source>
        <dbReference type="ARBA" id="ARBA00023125"/>
    </source>
</evidence>
<evidence type="ECO:0000313" key="12">
    <source>
        <dbReference type="Proteomes" id="UP001151760"/>
    </source>
</evidence>
<dbReference type="Pfam" id="PF13976">
    <property type="entry name" value="gag_pre-integrs"/>
    <property type="match status" value="1"/>
</dbReference>
<evidence type="ECO:0000256" key="2">
    <source>
        <dbReference type="ARBA" id="ARBA00022741"/>
    </source>
</evidence>
<accession>A0ABQ5IQ15</accession>
<dbReference type="InterPro" id="IPR002100">
    <property type="entry name" value="TF_MADSbox"/>
</dbReference>
<dbReference type="Pfam" id="PF00319">
    <property type="entry name" value="SRF-TF"/>
    <property type="match status" value="1"/>
</dbReference>
<comment type="caution">
    <text evidence="11">The sequence shown here is derived from an EMBL/GenBank/DDBJ whole genome shotgun (WGS) entry which is preliminary data.</text>
</comment>
<evidence type="ECO:0000259" key="9">
    <source>
        <dbReference type="PROSITE" id="PS50066"/>
    </source>
</evidence>
<dbReference type="SUPFAM" id="SSF55455">
    <property type="entry name" value="SRF-like"/>
    <property type="match status" value="1"/>
</dbReference>
<comment type="subcellular location">
    <subcellularLocation>
        <location evidence="1">Nucleus</location>
    </subcellularLocation>
</comment>
<feature type="domain" description="Integrase catalytic" evidence="10">
    <location>
        <begin position="379"/>
        <end position="544"/>
    </location>
</feature>
<evidence type="ECO:0000313" key="11">
    <source>
        <dbReference type="EMBL" id="GJU02259.1"/>
    </source>
</evidence>